<comment type="subcellular location">
    <subcellularLocation>
        <location evidence="1">Cell membrane</location>
        <topology evidence="1">Multi-pass membrane protein</topology>
    </subcellularLocation>
</comment>
<protein>
    <submittedName>
        <fullName evidence="7">Membrane protein</fullName>
    </submittedName>
</protein>
<evidence type="ECO:0000256" key="2">
    <source>
        <dbReference type="ARBA" id="ARBA00022475"/>
    </source>
</evidence>
<dbReference type="AlphaFoldDB" id="A0A1M7S8J0"/>
<dbReference type="OrthoDB" id="9781030at2"/>
<keyword evidence="8" id="KW-1185">Reference proteome</keyword>
<dbReference type="EMBL" id="FRDL01000002">
    <property type="protein sequence ID" value="SHN54612.1"/>
    <property type="molecule type" value="Genomic_DNA"/>
</dbReference>
<dbReference type="PIRSF" id="PIRSF035875">
    <property type="entry name" value="RNase_BN"/>
    <property type="match status" value="1"/>
</dbReference>
<dbReference type="STRING" id="1189325.SAMN04488119_103490"/>
<dbReference type="RefSeq" id="WP_072746543.1">
    <property type="nucleotide sequence ID" value="NZ_FOHL01000003.1"/>
</dbReference>
<dbReference type="Pfam" id="PF03631">
    <property type="entry name" value="Virul_fac_BrkB"/>
    <property type="match status" value="1"/>
</dbReference>
<evidence type="ECO:0000313" key="8">
    <source>
        <dbReference type="Proteomes" id="UP000184066"/>
    </source>
</evidence>
<dbReference type="NCBIfam" id="TIGR00765">
    <property type="entry name" value="yihY_not_rbn"/>
    <property type="match status" value="1"/>
</dbReference>
<keyword evidence="5 6" id="KW-0472">Membrane</keyword>
<organism evidence="7 8">
    <name type="scientific">Oceanicella actignis</name>
    <dbReference type="NCBI Taxonomy" id="1189325"/>
    <lineage>
        <taxon>Bacteria</taxon>
        <taxon>Pseudomonadati</taxon>
        <taxon>Pseudomonadota</taxon>
        <taxon>Alphaproteobacteria</taxon>
        <taxon>Rhodobacterales</taxon>
        <taxon>Paracoccaceae</taxon>
        <taxon>Oceanicella</taxon>
    </lineage>
</organism>
<sequence>MGAPAPPGRGRLRAALALARGVAEDVARKQLSLVAAGVAFYGMLALFPALTAFAAIWGLFADPAAVRDQLDALGPVLPDDVRRMLSAQLVAAARAKDETAGWAGALSLALSLWSARAGTGAVIKALNAVHEAPSRGGVGHYLAALGLTAALIVLGVLALTAIVIAPLALALLPLGPAAALAAEAARWALAAAVMTAGVGLTYRFGPNRRGRRLPWITWGAAAAIVLWIAASAGFSLYLSQFGAYGRIYGALGAVVAMLMWLYLSAFALLLGAAIDARLERIRAPRP</sequence>
<evidence type="ECO:0000313" key="7">
    <source>
        <dbReference type="EMBL" id="SHN54612.1"/>
    </source>
</evidence>
<evidence type="ECO:0000256" key="1">
    <source>
        <dbReference type="ARBA" id="ARBA00004651"/>
    </source>
</evidence>
<gene>
    <name evidence="7" type="ORF">SAMN05216200_10218</name>
</gene>
<keyword evidence="2" id="KW-1003">Cell membrane</keyword>
<evidence type="ECO:0000256" key="4">
    <source>
        <dbReference type="ARBA" id="ARBA00022989"/>
    </source>
</evidence>
<evidence type="ECO:0000256" key="5">
    <source>
        <dbReference type="ARBA" id="ARBA00023136"/>
    </source>
</evidence>
<feature type="transmembrane region" description="Helical" evidence="6">
    <location>
        <begin position="141"/>
        <end position="172"/>
    </location>
</feature>
<dbReference type="PANTHER" id="PTHR30213">
    <property type="entry name" value="INNER MEMBRANE PROTEIN YHJD"/>
    <property type="match status" value="1"/>
</dbReference>
<dbReference type="Proteomes" id="UP000184066">
    <property type="component" value="Unassembled WGS sequence"/>
</dbReference>
<feature type="transmembrane region" description="Helical" evidence="6">
    <location>
        <begin position="216"/>
        <end position="238"/>
    </location>
</feature>
<reference evidence="7 8" key="1">
    <citation type="submission" date="2016-12" db="EMBL/GenBank/DDBJ databases">
        <authorList>
            <person name="Song W.-J."/>
            <person name="Kurnit D.M."/>
        </authorList>
    </citation>
    <scope>NUCLEOTIDE SEQUENCE [LARGE SCALE GENOMIC DNA]</scope>
    <source>
        <strain evidence="7 8">CGMCC 1.10808</strain>
    </source>
</reference>
<feature type="transmembrane region" description="Helical" evidence="6">
    <location>
        <begin position="184"/>
        <end position="204"/>
    </location>
</feature>
<evidence type="ECO:0000256" key="3">
    <source>
        <dbReference type="ARBA" id="ARBA00022692"/>
    </source>
</evidence>
<feature type="transmembrane region" description="Helical" evidence="6">
    <location>
        <begin position="250"/>
        <end position="274"/>
    </location>
</feature>
<name>A0A1M7S8J0_9RHOB</name>
<evidence type="ECO:0000256" key="6">
    <source>
        <dbReference type="SAM" id="Phobius"/>
    </source>
</evidence>
<keyword evidence="3 6" id="KW-0812">Transmembrane</keyword>
<dbReference type="PANTHER" id="PTHR30213:SF0">
    <property type="entry name" value="UPF0761 MEMBRANE PROTEIN YIHY"/>
    <property type="match status" value="1"/>
</dbReference>
<proteinExistence type="predicted"/>
<feature type="transmembrane region" description="Helical" evidence="6">
    <location>
        <begin position="38"/>
        <end position="60"/>
    </location>
</feature>
<keyword evidence="4 6" id="KW-1133">Transmembrane helix</keyword>
<dbReference type="InterPro" id="IPR017039">
    <property type="entry name" value="Virul_fac_BrkB"/>
</dbReference>
<accession>A0A1M7S8J0</accession>
<dbReference type="GO" id="GO:0005886">
    <property type="term" value="C:plasma membrane"/>
    <property type="evidence" value="ECO:0007669"/>
    <property type="project" value="UniProtKB-SubCell"/>
</dbReference>